<reference evidence="2" key="1">
    <citation type="journal article" date="2018" name="Nat. Microbiol.">
        <title>Leveraging single-cell genomics to expand the fungal tree of life.</title>
        <authorList>
            <person name="Ahrendt S.R."/>
            <person name="Quandt C.A."/>
            <person name="Ciobanu D."/>
            <person name="Clum A."/>
            <person name="Salamov A."/>
            <person name="Andreopoulos B."/>
            <person name="Cheng J.F."/>
            <person name="Woyke T."/>
            <person name="Pelin A."/>
            <person name="Henrissat B."/>
            <person name="Reynolds N.K."/>
            <person name="Benny G.L."/>
            <person name="Smith M.E."/>
            <person name="James T.Y."/>
            <person name="Grigoriev I.V."/>
        </authorList>
    </citation>
    <scope>NUCLEOTIDE SEQUENCE [LARGE SCALE GENOMIC DNA]</scope>
    <source>
        <strain evidence="2">CSF55</strain>
    </source>
</reference>
<evidence type="ECO:0000313" key="1">
    <source>
        <dbReference type="EMBL" id="RKP16574.1"/>
    </source>
</evidence>
<gene>
    <name evidence="1" type="ORF">ROZALSC1DRAFT_25113</name>
</gene>
<name>A0A4P9YC53_ROZAC</name>
<dbReference type="EMBL" id="ML006406">
    <property type="protein sequence ID" value="RKP16574.1"/>
    <property type="molecule type" value="Genomic_DNA"/>
</dbReference>
<feature type="non-terminal residue" evidence="1">
    <location>
        <position position="1"/>
    </location>
</feature>
<dbReference type="Proteomes" id="UP000281549">
    <property type="component" value="Unassembled WGS sequence"/>
</dbReference>
<protein>
    <submittedName>
        <fullName evidence="1">Uncharacterized protein</fullName>
    </submittedName>
</protein>
<evidence type="ECO:0000313" key="2">
    <source>
        <dbReference type="Proteomes" id="UP000281549"/>
    </source>
</evidence>
<accession>A0A4P9YC53</accession>
<organism evidence="1 2">
    <name type="scientific">Rozella allomycis (strain CSF55)</name>
    <dbReference type="NCBI Taxonomy" id="988480"/>
    <lineage>
        <taxon>Eukaryota</taxon>
        <taxon>Fungi</taxon>
        <taxon>Fungi incertae sedis</taxon>
        <taxon>Cryptomycota</taxon>
        <taxon>Cryptomycota incertae sedis</taxon>
        <taxon>Rozella</taxon>
    </lineage>
</organism>
<dbReference type="AlphaFoldDB" id="A0A4P9YC53"/>
<proteinExistence type="predicted"/>
<sequence>LTTTDTNTNVNYQYDDDLKQLMLKMREQCDQSEKFITKALSGYISFRHLKRVSLTSKNSTFNIPPSPFVNLDIKDGANSLHQQHALQLRSLFLMNESKSVNKDALNSHTKAGRKSVFNLYDNEVMNSPLKQHFNDSNLEFEPQPEFCNIELEMY</sequence>